<dbReference type="Gene3D" id="1.10.260.40">
    <property type="entry name" value="lambda repressor-like DNA-binding domains"/>
    <property type="match status" value="1"/>
</dbReference>
<dbReference type="Pfam" id="PF01381">
    <property type="entry name" value="HTH_3"/>
    <property type="match status" value="1"/>
</dbReference>
<dbReference type="InterPro" id="IPR010982">
    <property type="entry name" value="Lambda_DNA-bd_dom_sf"/>
</dbReference>
<dbReference type="InterPro" id="IPR001387">
    <property type="entry name" value="Cro/C1-type_HTH"/>
</dbReference>
<feature type="domain" description="HTH cro/C1-type" evidence="1">
    <location>
        <begin position="42"/>
        <end position="93"/>
    </location>
</feature>
<keyword evidence="3" id="KW-1185">Reference proteome</keyword>
<sequence>MSSYVRWQDIREDLVEKAGGEEAVERGKQELLAQVVGHRLGELRKERQLTQQQVADRMGVTKGRISQIESGKISGQEVIARYAQALGGSLQQAILFEDGKLEALA</sequence>
<accession>A0ABN2NJ65</accession>
<reference evidence="2 3" key="1">
    <citation type="journal article" date="2019" name="Int. J. Syst. Evol. Microbiol.">
        <title>The Global Catalogue of Microorganisms (GCM) 10K type strain sequencing project: providing services to taxonomists for standard genome sequencing and annotation.</title>
        <authorList>
            <consortium name="The Broad Institute Genomics Platform"/>
            <consortium name="The Broad Institute Genome Sequencing Center for Infectious Disease"/>
            <person name="Wu L."/>
            <person name="Ma J."/>
        </authorList>
    </citation>
    <scope>NUCLEOTIDE SEQUENCE [LARGE SCALE GENOMIC DNA]</scope>
    <source>
        <strain evidence="2 3">JCM 14326</strain>
    </source>
</reference>
<proteinExistence type="predicted"/>
<protein>
    <recommendedName>
        <fullName evidence="1">HTH cro/C1-type domain-containing protein</fullName>
    </recommendedName>
</protein>
<gene>
    <name evidence="2" type="ORF">GCM10009751_29760</name>
</gene>
<dbReference type="EMBL" id="BAAANL010000006">
    <property type="protein sequence ID" value="GAA1869099.1"/>
    <property type="molecule type" value="Genomic_DNA"/>
</dbReference>
<organism evidence="2 3">
    <name type="scientific">Myceligenerans crystallogenes</name>
    <dbReference type="NCBI Taxonomy" id="316335"/>
    <lineage>
        <taxon>Bacteria</taxon>
        <taxon>Bacillati</taxon>
        <taxon>Actinomycetota</taxon>
        <taxon>Actinomycetes</taxon>
        <taxon>Micrococcales</taxon>
        <taxon>Promicromonosporaceae</taxon>
        <taxon>Myceligenerans</taxon>
    </lineage>
</organism>
<dbReference type="CDD" id="cd00093">
    <property type="entry name" value="HTH_XRE"/>
    <property type="match status" value="1"/>
</dbReference>
<name>A0ABN2NJ65_9MICO</name>
<evidence type="ECO:0000259" key="1">
    <source>
        <dbReference type="PROSITE" id="PS50943"/>
    </source>
</evidence>
<dbReference type="PROSITE" id="PS50943">
    <property type="entry name" value="HTH_CROC1"/>
    <property type="match status" value="1"/>
</dbReference>
<dbReference type="Proteomes" id="UP001501094">
    <property type="component" value="Unassembled WGS sequence"/>
</dbReference>
<dbReference type="RefSeq" id="WP_344104325.1">
    <property type="nucleotide sequence ID" value="NZ_BAAANL010000006.1"/>
</dbReference>
<dbReference type="SMART" id="SM00530">
    <property type="entry name" value="HTH_XRE"/>
    <property type="match status" value="1"/>
</dbReference>
<evidence type="ECO:0000313" key="3">
    <source>
        <dbReference type="Proteomes" id="UP001501094"/>
    </source>
</evidence>
<comment type="caution">
    <text evidence="2">The sequence shown here is derived from an EMBL/GenBank/DDBJ whole genome shotgun (WGS) entry which is preliminary data.</text>
</comment>
<dbReference type="SUPFAM" id="SSF47413">
    <property type="entry name" value="lambda repressor-like DNA-binding domains"/>
    <property type="match status" value="1"/>
</dbReference>
<evidence type="ECO:0000313" key="2">
    <source>
        <dbReference type="EMBL" id="GAA1869099.1"/>
    </source>
</evidence>